<dbReference type="eggNOG" id="ENOG502RH53">
    <property type="taxonomic scope" value="Eukaryota"/>
</dbReference>
<dbReference type="OrthoDB" id="5230713at2759"/>
<evidence type="ECO:0000256" key="1">
    <source>
        <dbReference type="SAM" id="MobiDB-lite"/>
    </source>
</evidence>
<dbReference type="HOGENOM" id="CLU_821453_0_0_1"/>
<dbReference type="AlphaFoldDB" id="J3P0F9"/>
<reference evidence="2" key="2">
    <citation type="submission" date="2010-07" db="EMBL/GenBank/DDBJ databases">
        <authorList>
            <consortium name="The Broad Institute Genome Sequencing Platform"/>
            <consortium name="Broad Institute Genome Sequencing Center for Infectious Disease"/>
            <person name="Ma L.-J."/>
            <person name="Dead R."/>
            <person name="Young S."/>
            <person name="Zeng Q."/>
            <person name="Koehrsen M."/>
            <person name="Alvarado L."/>
            <person name="Berlin A."/>
            <person name="Chapman S.B."/>
            <person name="Chen Z."/>
            <person name="Freedman E."/>
            <person name="Gellesch M."/>
            <person name="Goldberg J."/>
            <person name="Griggs A."/>
            <person name="Gujja S."/>
            <person name="Heilman E.R."/>
            <person name="Heiman D."/>
            <person name="Hepburn T."/>
            <person name="Howarth C."/>
            <person name="Jen D."/>
            <person name="Larson L."/>
            <person name="Mehta T."/>
            <person name="Neiman D."/>
            <person name="Pearson M."/>
            <person name="Roberts A."/>
            <person name="Saif S."/>
            <person name="Shea T."/>
            <person name="Shenoy N."/>
            <person name="Sisk P."/>
            <person name="Stolte C."/>
            <person name="Sykes S."/>
            <person name="Walk T."/>
            <person name="White J."/>
            <person name="Yandava C."/>
            <person name="Haas B."/>
            <person name="Nusbaum C."/>
            <person name="Birren B."/>
        </authorList>
    </citation>
    <scope>NUCLEOTIDE SEQUENCE</scope>
    <source>
        <strain evidence="2">R3-111a-1</strain>
    </source>
</reference>
<name>J3P0F9_GAET3</name>
<reference evidence="3" key="5">
    <citation type="submission" date="2018-04" db="UniProtKB">
        <authorList>
            <consortium name="EnsemblFungi"/>
        </authorList>
    </citation>
    <scope>IDENTIFICATION</scope>
    <source>
        <strain evidence="3">R3-111a-1</strain>
    </source>
</reference>
<dbReference type="Proteomes" id="UP000006039">
    <property type="component" value="Unassembled WGS sequence"/>
</dbReference>
<feature type="compositionally biased region" description="Acidic residues" evidence="1">
    <location>
        <begin position="148"/>
        <end position="163"/>
    </location>
</feature>
<gene>
    <name evidence="3" type="primary">20347463</name>
    <name evidence="2" type="ORF">GGTG_07005</name>
</gene>
<dbReference type="GeneID" id="20347463"/>
<keyword evidence="4" id="KW-1185">Reference proteome</keyword>
<reference evidence="3" key="4">
    <citation type="journal article" date="2015" name="G3 (Bethesda)">
        <title>Genome sequences of three phytopathogenic species of the Magnaporthaceae family of fungi.</title>
        <authorList>
            <person name="Okagaki L.H."/>
            <person name="Nunes C.C."/>
            <person name="Sailsbery J."/>
            <person name="Clay B."/>
            <person name="Brown D."/>
            <person name="John T."/>
            <person name="Oh Y."/>
            <person name="Young N."/>
            <person name="Fitzgerald M."/>
            <person name="Haas B.J."/>
            <person name="Zeng Q."/>
            <person name="Young S."/>
            <person name="Adiconis X."/>
            <person name="Fan L."/>
            <person name="Levin J.Z."/>
            <person name="Mitchell T.K."/>
            <person name="Okubara P.A."/>
            <person name="Farman M.L."/>
            <person name="Kohn L.M."/>
            <person name="Birren B."/>
            <person name="Ma L.-J."/>
            <person name="Dean R.A."/>
        </authorList>
    </citation>
    <scope>NUCLEOTIDE SEQUENCE</scope>
    <source>
        <strain evidence="3">R3-111a-1</strain>
    </source>
</reference>
<evidence type="ECO:0000313" key="2">
    <source>
        <dbReference type="EMBL" id="EJT77092.1"/>
    </source>
</evidence>
<evidence type="ECO:0000313" key="3">
    <source>
        <dbReference type="EnsemblFungi" id="EJT77092"/>
    </source>
</evidence>
<sequence>MGLRISFRRPTAPSGRPSSIDKPTEPSTKSSLARTPVKRAGDGHPAARSRSTGDVDDQRSSSGGGTTRLERIWEAEDFVRQFVLDGWGQYVLDQATIQCEMTLRQLRRVGRMQQTEGVRACRRLVRVPVLCDEVAYRLWANLGEAEEVWDEEEEGGDEEDEADTVVMGDESPRRPEHDMVSKKYTLVTIWRTLWPAAQPAAAVYTRCWNCGGLCKRLDGAAEEGESEAGPRTLFRCMECSRVIEAQLEATSSDESEDDDGDGERDCELKNYKLSRRISRALRRRDMARSASRSLASGDEDACRPRRASSLVSSGASIASSLHTVVSTVTESLANGYGI</sequence>
<proteinExistence type="predicted"/>
<reference evidence="2" key="3">
    <citation type="submission" date="2010-09" db="EMBL/GenBank/DDBJ databases">
        <title>Annotation of Gaeumannomyces graminis var. tritici R3-111a-1.</title>
        <authorList>
            <consortium name="The Broad Institute Genome Sequencing Platform"/>
            <person name="Ma L.-J."/>
            <person name="Dead R."/>
            <person name="Young S.K."/>
            <person name="Zeng Q."/>
            <person name="Gargeya S."/>
            <person name="Fitzgerald M."/>
            <person name="Haas B."/>
            <person name="Abouelleil A."/>
            <person name="Alvarado L."/>
            <person name="Arachchi H.M."/>
            <person name="Berlin A."/>
            <person name="Brown A."/>
            <person name="Chapman S.B."/>
            <person name="Chen Z."/>
            <person name="Dunbar C."/>
            <person name="Freedman E."/>
            <person name="Gearin G."/>
            <person name="Gellesch M."/>
            <person name="Goldberg J."/>
            <person name="Griggs A."/>
            <person name="Gujja S."/>
            <person name="Heiman D."/>
            <person name="Howarth C."/>
            <person name="Larson L."/>
            <person name="Lui A."/>
            <person name="MacDonald P.J.P."/>
            <person name="Mehta T."/>
            <person name="Montmayeur A."/>
            <person name="Murphy C."/>
            <person name="Neiman D."/>
            <person name="Pearson M."/>
            <person name="Priest M."/>
            <person name="Roberts A."/>
            <person name="Saif S."/>
            <person name="Shea T."/>
            <person name="Shenoy N."/>
            <person name="Sisk P."/>
            <person name="Stolte C."/>
            <person name="Sykes S."/>
            <person name="Yandava C."/>
            <person name="Wortman J."/>
            <person name="Nusbaum C."/>
            <person name="Birren B."/>
        </authorList>
    </citation>
    <scope>NUCLEOTIDE SEQUENCE</scope>
    <source>
        <strain evidence="2">R3-111a-1</strain>
    </source>
</reference>
<evidence type="ECO:0000313" key="4">
    <source>
        <dbReference type="Proteomes" id="UP000006039"/>
    </source>
</evidence>
<dbReference type="EMBL" id="GL385397">
    <property type="protein sequence ID" value="EJT77092.1"/>
    <property type="molecule type" value="Genomic_DNA"/>
</dbReference>
<feature type="region of interest" description="Disordered" evidence="1">
    <location>
        <begin position="148"/>
        <end position="176"/>
    </location>
</feature>
<accession>J3P0F9</accession>
<reference evidence="4" key="1">
    <citation type="submission" date="2010-07" db="EMBL/GenBank/DDBJ databases">
        <title>The genome sequence of Gaeumannomyces graminis var. tritici strain R3-111a-1.</title>
        <authorList>
            <consortium name="The Broad Institute Genome Sequencing Platform"/>
            <person name="Ma L.-J."/>
            <person name="Dead R."/>
            <person name="Young S."/>
            <person name="Zeng Q."/>
            <person name="Koehrsen M."/>
            <person name="Alvarado L."/>
            <person name="Berlin A."/>
            <person name="Chapman S.B."/>
            <person name="Chen Z."/>
            <person name="Freedman E."/>
            <person name="Gellesch M."/>
            <person name="Goldberg J."/>
            <person name="Griggs A."/>
            <person name="Gujja S."/>
            <person name="Heilman E.R."/>
            <person name="Heiman D."/>
            <person name="Hepburn T."/>
            <person name="Howarth C."/>
            <person name="Jen D."/>
            <person name="Larson L."/>
            <person name="Mehta T."/>
            <person name="Neiman D."/>
            <person name="Pearson M."/>
            <person name="Roberts A."/>
            <person name="Saif S."/>
            <person name="Shea T."/>
            <person name="Shenoy N."/>
            <person name="Sisk P."/>
            <person name="Stolte C."/>
            <person name="Sykes S."/>
            <person name="Walk T."/>
            <person name="White J."/>
            <person name="Yandava C."/>
            <person name="Haas B."/>
            <person name="Nusbaum C."/>
            <person name="Birren B."/>
        </authorList>
    </citation>
    <scope>NUCLEOTIDE SEQUENCE [LARGE SCALE GENOMIC DNA]</scope>
    <source>
        <strain evidence="4">R3-111a-1</strain>
    </source>
</reference>
<protein>
    <submittedName>
        <fullName evidence="2 3">Uncharacterized protein</fullName>
    </submittedName>
</protein>
<dbReference type="STRING" id="644352.J3P0F9"/>
<organism evidence="2">
    <name type="scientific">Gaeumannomyces tritici (strain R3-111a-1)</name>
    <name type="common">Wheat and barley take-all root rot fungus</name>
    <name type="synonym">Gaeumannomyces graminis var. tritici</name>
    <dbReference type="NCBI Taxonomy" id="644352"/>
    <lineage>
        <taxon>Eukaryota</taxon>
        <taxon>Fungi</taxon>
        <taxon>Dikarya</taxon>
        <taxon>Ascomycota</taxon>
        <taxon>Pezizomycotina</taxon>
        <taxon>Sordariomycetes</taxon>
        <taxon>Sordariomycetidae</taxon>
        <taxon>Magnaporthales</taxon>
        <taxon>Magnaporthaceae</taxon>
        <taxon>Gaeumannomyces</taxon>
    </lineage>
</organism>
<dbReference type="RefSeq" id="XP_009223092.1">
    <property type="nucleotide sequence ID" value="XM_009224828.1"/>
</dbReference>
<feature type="region of interest" description="Disordered" evidence="1">
    <location>
        <begin position="1"/>
        <end position="68"/>
    </location>
</feature>
<dbReference type="VEuPathDB" id="FungiDB:GGTG_07005"/>
<dbReference type="EnsemblFungi" id="EJT77092">
    <property type="protein sequence ID" value="EJT77092"/>
    <property type="gene ID" value="GGTG_07005"/>
</dbReference>